<dbReference type="Proteomes" id="UP001230649">
    <property type="component" value="Unassembled WGS sequence"/>
</dbReference>
<organism evidence="1 2">
    <name type="scientific">Naganishia adeliensis</name>
    <dbReference type="NCBI Taxonomy" id="92952"/>
    <lineage>
        <taxon>Eukaryota</taxon>
        <taxon>Fungi</taxon>
        <taxon>Dikarya</taxon>
        <taxon>Basidiomycota</taxon>
        <taxon>Agaricomycotina</taxon>
        <taxon>Tremellomycetes</taxon>
        <taxon>Filobasidiales</taxon>
        <taxon>Filobasidiaceae</taxon>
        <taxon>Naganishia</taxon>
    </lineage>
</organism>
<name>A0ACC2WAR9_9TREE</name>
<comment type="caution">
    <text evidence="1">The sequence shown here is derived from an EMBL/GenBank/DDBJ whole genome shotgun (WGS) entry which is preliminary data.</text>
</comment>
<sequence>MVNFSTAPDEIIAVEKRNEHAREVPNDTVDMDNEKPYATHLETQQSVEGHSLGPLSTRDTEKNASSIYGSTIDGEGGESVVKAEKKLLRKLGSKDALGTLNSASCSTDVIILPLAALLYLSAYLDRGNLGNARLQGLEKDVLGGDSDKFSLALACFYITYIVFSIPGTLLSKQINPSTAISIGALIWSIAATCQAATTNPAGYFSIWYRKTEIAKRISLFIGAGVVAGSLGGLLAFGVAHIKHSSIPQWRILFLIEGLPSLVLAICVFLFMPTRPQTSRYLNEDERIVCITRLNKDSLNEANTGIDWRGVRRAFMDWKTYVVAIMYSCMNLTLGSVSGFLPTIGQCLSVLASYSFPTNEGPKFTKGITLNIAFQALGFALARGMSAYYRWENKRRDRVEGGPPAEGTVLDTEEHFDRSRGFRYTA</sequence>
<accession>A0ACC2WAR9</accession>
<gene>
    <name evidence="1" type="ORF">QFC20_003404</name>
</gene>
<proteinExistence type="predicted"/>
<keyword evidence="2" id="KW-1185">Reference proteome</keyword>
<dbReference type="EMBL" id="JASBWS010000031">
    <property type="protein sequence ID" value="KAJ9108498.1"/>
    <property type="molecule type" value="Genomic_DNA"/>
</dbReference>
<evidence type="ECO:0000313" key="1">
    <source>
        <dbReference type="EMBL" id="KAJ9108498.1"/>
    </source>
</evidence>
<protein>
    <submittedName>
        <fullName evidence="1">Uncharacterized protein</fullName>
    </submittedName>
</protein>
<evidence type="ECO:0000313" key="2">
    <source>
        <dbReference type="Proteomes" id="UP001230649"/>
    </source>
</evidence>
<reference evidence="1" key="1">
    <citation type="submission" date="2023-04" db="EMBL/GenBank/DDBJ databases">
        <title>Draft Genome sequencing of Naganishia species isolated from polar environments using Oxford Nanopore Technology.</title>
        <authorList>
            <person name="Leo P."/>
            <person name="Venkateswaran K."/>
        </authorList>
    </citation>
    <scope>NUCLEOTIDE SEQUENCE</scope>
    <source>
        <strain evidence="1">MNA-CCFEE 5262</strain>
    </source>
</reference>